<dbReference type="InterPro" id="IPR028973">
    <property type="entry name" value="PhnB-like"/>
</dbReference>
<keyword evidence="3" id="KW-1185">Reference proteome</keyword>
<dbReference type="Proteomes" id="UP000823790">
    <property type="component" value="Unassembled WGS sequence"/>
</dbReference>
<dbReference type="InterPro" id="IPR029068">
    <property type="entry name" value="Glyas_Bleomycin-R_OHBP_Dase"/>
</dbReference>
<reference evidence="2 3" key="1">
    <citation type="submission" date="2021-04" db="EMBL/GenBank/DDBJ databases">
        <authorList>
            <person name="Huq M.A."/>
        </authorList>
    </citation>
    <scope>NUCLEOTIDE SEQUENCE [LARGE SCALE GENOMIC DNA]</scope>
    <source>
        <strain evidence="2 3">MAH-13</strain>
    </source>
</reference>
<comment type="caution">
    <text evidence="2">The sequence shown here is derived from an EMBL/GenBank/DDBJ whole genome shotgun (WGS) entry which is preliminary data.</text>
</comment>
<feature type="domain" description="PhnB-like" evidence="1">
    <location>
        <begin position="2"/>
        <end position="135"/>
    </location>
</feature>
<dbReference type="CDD" id="cd06588">
    <property type="entry name" value="PhnB_like"/>
    <property type="match status" value="1"/>
</dbReference>
<organism evidence="2 3">
    <name type="scientific">Frateuria flava</name>
    <dbReference type="NCBI Taxonomy" id="2821489"/>
    <lineage>
        <taxon>Bacteria</taxon>
        <taxon>Pseudomonadati</taxon>
        <taxon>Pseudomonadota</taxon>
        <taxon>Gammaproteobacteria</taxon>
        <taxon>Lysobacterales</taxon>
        <taxon>Rhodanobacteraceae</taxon>
        <taxon>Frateuria</taxon>
    </lineage>
</organism>
<evidence type="ECO:0000259" key="1">
    <source>
        <dbReference type="Pfam" id="PF06983"/>
    </source>
</evidence>
<sequence>MQIQPYLFFDGRCEEAVAFYRDALGAQVLALMHYSDAPAGDAGCPGGQPPPADKVMHAALQIGQTLVMASDGFASGRPEFKGVSLSITADDDAQARQLFDALAAGGQVQQPLGPSFFASSFGMVADRFGVSWMVVAGTQG</sequence>
<accession>A0ABS4DS13</accession>
<dbReference type="SUPFAM" id="SSF54593">
    <property type="entry name" value="Glyoxalase/Bleomycin resistance protein/Dihydroxybiphenyl dioxygenase"/>
    <property type="match status" value="1"/>
</dbReference>
<name>A0ABS4DS13_9GAMM</name>
<proteinExistence type="predicted"/>
<dbReference type="Pfam" id="PF06983">
    <property type="entry name" value="3-dmu-9_3-mt"/>
    <property type="match status" value="1"/>
</dbReference>
<dbReference type="EMBL" id="JAGJRS010000034">
    <property type="protein sequence ID" value="MBP1475838.1"/>
    <property type="molecule type" value="Genomic_DNA"/>
</dbReference>
<evidence type="ECO:0000313" key="2">
    <source>
        <dbReference type="EMBL" id="MBP1475838.1"/>
    </source>
</evidence>
<dbReference type="PANTHER" id="PTHR33990:SF1">
    <property type="entry name" value="PROTEIN YJDN"/>
    <property type="match status" value="1"/>
</dbReference>
<dbReference type="PANTHER" id="PTHR33990">
    <property type="entry name" value="PROTEIN YJDN-RELATED"/>
    <property type="match status" value="1"/>
</dbReference>
<protein>
    <submittedName>
        <fullName evidence="2">VOC family protein</fullName>
    </submittedName>
</protein>
<dbReference type="Gene3D" id="3.10.180.10">
    <property type="entry name" value="2,3-Dihydroxybiphenyl 1,2-Dioxygenase, domain 1"/>
    <property type="match status" value="1"/>
</dbReference>
<gene>
    <name evidence="2" type="ORF">J7I44_16175</name>
</gene>
<dbReference type="RefSeq" id="WP_209623125.1">
    <property type="nucleotide sequence ID" value="NZ_JAGJRS010000034.1"/>
</dbReference>
<evidence type="ECO:0000313" key="3">
    <source>
        <dbReference type="Proteomes" id="UP000823790"/>
    </source>
</evidence>